<dbReference type="InterPro" id="IPR010982">
    <property type="entry name" value="Lambda_DNA-bd_dom_sf"/>
</dbReference>
<keyword evidence="1" id="KW-0238">DNA-binding</keyword>
<evidence type="ECO:0000313" key="5">
    <source>
        <dbReference type="Proteomes" id="UP001139365"/>
    </source>
</evidence>
<dbReference type="PROSITE" id="PS50943">
    <property type="entry name" value="HTH_CROC1"/>
    <property type="match status" value="1"/>
</dbReference>
<dbReference type="Pfam" id="PF01381">
    <property type="entry name" value="HTH_3"/>
    <property type="match status" value="1"/>
</dbReference>
<feature type="domain" description="HTH cro/C1-type" evidence="3">
    <location>
        <begin position="33"/>
        <end position="87"/>
    </location>
</feature>
<evidence type="ECO:0000259" key="3">
    <source>
        <dbReference type="PROSITE" id="PS50943"/>
    </source>
</evidence>
<sequence>MATNICYNIVKISAYQSKLRWIEFMEINLKEKLRALRQQKSITQEALANHLGITPQSVGKWERGEGFPDITLLPKIAFYFDVTVDELLCVDQVRVEEAICEYQRQSKIFCQNGENQKNLEIWEKAYSEFPKDCRVIEGLMHAINRDAVYPCPKAEAERIIALGEELLQRSTDTRQRENAVQCLCYTYDNIDKEKALYYADMSGTFHITREDLRTTILEGEEGVKACQSYMMSLIHTAAMTASSMISKTHFSHQEAIEAYTFAIDILKRLYSDDNVGFYAFDISYYYRHIALEYAELKDVENTLKALEESCRYAIIEANLKDMNYTAPMVNRMKHTKANTSKNYKGNACNLRLKALEDNRFDLVRNEERFKKIIADLEKYAEKI</sequence>
<evidence type="ECO:0000256" key="1">
    <source>
        <dbReference type="ARBA" id="ARBA00023125"/>
    </source>
</evidence>
<name>A0AAE3FI87_9BACT</name>
<dbReference type="SMART" id="SM00530">
    <property type="entry name" value="HTH_XRE"/>
    <property type="match status" value="1"/>
</dbReference>
<gene>
    <name evidence="4" type="ORF">MR241_06370</name>
</gene>
<evidence type="ECO:0000313" key="4">
    <source>
        <dbReference type="EMBL" id="MCI5755905.1"/>
    </source>
</evidence>
<dbReference type="AlphaFoldDB" id="A0AAE3FI87"/>
<dbReference type="Proteomes" id="UP001139365">
    <property type="component" value="Unassembled WGS sequence"/>
</dbReference>
<dbReference type="Gene3D" id="1.10.260.40">
    <property type="entry name" value="lambda repressor-like DNA-binding domains"/>
    <property type="match status" value="1"/>
</dbReference>
<dbReference type="PANTHER" id="PTHR46558:SF11">
    <property type="entry name" value="HTH-TYPE TRANSCRIPTIONAL REGULATOR XRE"/>
    <property type="match status" value="1"/>
</dbReference>
<comment type="caution">
    <text evidence="4">The sequence shown here is derived from an EMBL/GenBank/DDBJ whole genome shotgun (WGS) entry which is preliminary data.</text>
</comment>
<dbReference type="EMBL" id="JALEMU010000101">
    <property type="protein sequence ID" value="MCI5755905.1"/>
    <property type="molecule type" value="Genomic_DNA"/>
</dbReference>
<keyword evidence="2" id="KW-0175">Coiled coil</keyword>
<feature type="coiled-coil region" evidence="2">
    <location>
        <begin position="289"/>
        <end position="316"/>
    </location>
</feature>
<dbReference type="CDD" id="cd00093">
    <property type="entry name" value="HTH_XRE"/>
    <property type="match status" value="1"/>
</dbReference>
<proteinExistence type="predicted"/>
<organism evidence="4 5">
    <name type="scientific">Candidatus Colimorpha enterica</name>
    <dbReference type="NCBI Taxonomy" id="3083063"/>
    <lineage>
        <taxon>Bacteria</taxon>
        <taxon>Pseudomonadati</taxon>
        <taxon>Bacteroidota</taxon>
        <taxon>Bacteroidia</taxon>
        <taxon>Bacteroidales</taxon>
        <taxon>Candidatus Colimorpha</taxon>
    </lineage>
</organism>
<dbReference type="InterPro" id="IPR001387">
    <property type="entry name" value="Cro/C1-type_HTH"/>
</dbReference>
<reference evidence="4 5" key="1">
    <citation type="submission" date="2022-03" db="EMBL/GenBank/DDBJ databases">
        <title>Metagenome-assembled genomes from swine fecal metagenomes.</title>
        <authorList>
            <person name="Holman D.B."/>
            <person name="Kommadath A."/>
        </authorList>
    </citation>
    <scope>NUCLEOTIDE SEQUENCE [LARGE SCALE GENOMIC DNA]</scope>
    <source>
        <strain evidence="4">SUG147</strain>
    </source>
</reference>
<evidence type="ECO:0000256" key="2">
    <source>
        <dbReference type="SAM" id="Coils"/>
    </source>
</evidence>
<dbReference type="PANTHER" id="PTHR46558">
    <property type="entry name" value="TRACRIPTIONAL REGULATORY PROTEIN-RELATED-RELATED"/>
    <property type="match status" value="1"/>
</dbReference>
<dbReference type="SUPFAM" id="SSF47413">
    <property type="entry name" value="lambda repressor-like DNA-binding domains"/>
    <property type="match status" value="1"/>
</dbReference>
<dbReference type="GO" id="GO:0003677">
    <property type="term" value="F:DNA binding"/>
    <property type="evidence" value="ECO:0007669"/>
    <property type="project" value="UniProtKB-KW"/>
</dbReference>
<protein>
    <submittedName>
        <fullName evidence="4">Helix-turn-helix domain-containing protein</fullName>
    </submittedName>
</protein>
<accession>A0AAE3FI87</accession>